<dbReference type="Pfam" id="PF22062">
    <property type="entry name" value="OB_DPOA2"/>
    <property type="match status" value="1"/>
</dbReference>
<dbReference type="GO" id="GO:0003677">
    <property type="term" value="F:DNA binding"/>
    <property type="evidence" value="ECO:0007669"/>
    <property type="project" value="InterPro"/>
</dbReference>
<evidence type="ECO:0000256" key="1">
    <source>
        <dbReference type="ARBA" id="ARBA00004123"/>
    </source>
</evidence>
<name>A0A8S0WXU1_CYCAE</name>
<feature type="domain" description="DNA polymerase alpha/delta/epsilon subunit B" evidence="7">
    <location>
        <begin position="319"/>
        <end position="548"/>
    </location>
</feature>
<evidence type="ECO:0000256" key="3">
    <source>
        <dbReference type="ARBA" id="ARBA00018596"/>
    </source>
</evidence>
<evidence type="ECO:0000259" key="7">
    <source>
        <dbReference type="Pfam" id="PF04042"/>
    </source>
</evidence>
<evidence type="ECO:0000313" key="9">
    <source>
        <dbReference type="EMBL" id="CAA7261468.1"/>
    </source>
</evidence>
<gene>
    <name evidence="9" type="ORF">AAE3_LOCUS3814</name>
</gene>
<dbReference type="Proteomes" id="UP000467700">
    <property type="component" value="Unassembled WGS sequence"/>
</dbReference>
<protein>
    <recommendedName>
        <fullName evidence="3 6">DNA polymerase alpha subunit B</fullName>
    </recommendedName>
</protein>
<reference evidence="9 10" key="1">
    <citation type="submission" date="2020-01" db="EMBL/GenBank/DDBJ databases">
        <authorList>
            <person name="Gupta K D."/>
        </authorList>
    </citation>
    <scope>NUCLEOTIDE SEQUENCE [LARGE SCALE GENOMIC DNA]</scope>
</reference>
<dbReference type="InterPro" id="IPR054300">
    <property type="entry name" value="OB_DPOA2"/>
</dbReference>
<feature type="domain" description="DNA polymerase alpha subunit B OB" evidence="8">
    <location>
        <begin position="171"/>
        <end position="289"/>
    </location>
</feature>
<evidence type="ECO:0000313" key="10">
    <source>
        <dbReference type="Proteomes" id="UP000467700"/>
    </source>
</evidence>
<comment type="caution">
    <text evidence="9">The sequence shown here is derived from an EMBL/GenBank/DDBJ whole genome shotgun (WGS) entry which is preliminary data.</text>
</comment>
<keyword evidence="10" id="KW-1185">Reference proteome</keyword>
<dbReference type="GO" id="GO:0006270">
    <property type="term" value="P:DNA replication initiation"/>
    <property type="evidence" value="ECO:0007669"/>
    <property type="project" value="TreeGrafter"/>
</dbReference>
<keyword evidence="5 6" id="KW-0539">Nucleus</keyword>
<dbReference type="GO" id="GO:0005658">
    <property type="term" value="C:alpha DNA polymerase:primase complex"/>
    <property type="evidence" value="ECO:0007669"/>
    <property type="project" value="TreeGrafter"/>
</dbReference>
<comment type="function">
    <text evidence="6">Accessory subunit of the DNA polymerase alpha complex (also known as the alpha DNA polymerase-primase complex) which plays an essential role in the initiation of DNA synthesis.</text>
</comment>
<keyword evidence="4 6" id="KW-0235">DNA replication</keyword>
<dbReference type="PIRSF" id="PIRSF018300">
    <property type="entry name" value="DNA_pol_alph_2"/>
    <property type="match status" value="1"/>
</dbReference>
<dbReference type="OrthoDB" id="336885at2759"/>
<evidence type="ECO:0000256" key="6">
    <source>
        <dbReference type="PIRNR" id="PIRNR018300"/>
    </source>
</evidence>
<dbReference type="InterPro" id="IPR007185">
    <property type="entry name" value="DNA_pol_a/d/e_bsu"/>
</dbReference>
<dbReference type="AlphaFoldDB" id="A0A8S0WXU1"/>
<dbReference type="InterPro" id="IPR016722">
    <property type="entry name" value="DNA_pol_alpha_bsu"/>
</dbReference>
<proteinExistence type="inferred from homology"/>
<dbReference type="PANTHER" id="PTHR23061:SF12">
    <property type="entry name" value="DNA POLYMERASE ALPHA SUBUNIT B"/>
    <property type="match status" value="1"/>
</dbReference>
<dbReference type="EMBL" id="CACVBS010000033">
    <property type="protein sequence ID" value="CAA7261468.1"/>
    <property type="molecule type" value="Genomic_DNA"/>
</dbReference>
<comment type="subcellular location">
    <subcellularLocation>
        <location evidence="1 6">Nucleus</location>
    </subcellularLocation>
</comment>
<sequence>MESSLRKEVERVFSENSVVLDDKLVAECISICNMYVLEPESLLWKLQALNYNASTTHSEITPITMDTLAAVKTRIQQDLTKEISRKAQPKPRAFATAIVDRSKLSKPMAQRYNPAGSLPQVKQESLGETSSAVRSNNIVTTNVTFLGPSTDPEVRKKRAYRYMYEKISERSESLDQLIDDFAELIRAQYEEVSDFGDPSASTDGEVYIVGRITHDSETASGAKLAEGSITIESSRMLSSGARVPLMLDPAIKIKGATKNVGGIGLYPGAIVALKGKNGGGGYFLATEFLSIPPLKSSPAAQGITSPKLDPATSQNSVTILVACGPFTSDSDIGYKPWRALLQQIKTQKPDAVLLLGPFVDITHPKIKSGDLDVAPSNLFRAHFVDPLKGFLTASPGSIVLLVPSVRDITSDHAAFPQPELSSDIFGSHPRVHLLPNPTRFTINDVTFGATSLDTLFHLRKEEYFKRGVELEPLPEQADDLPMDSMANLCRHLLLQRSFYPIFPVPQDLSSEVNLDVTHFDGVRMVDDRDLDYAPDVLILPSRLKQFSKVFCYFTHFGEPNLVQVVHSTTTLNPSFLTKGTYGTLTIAPRSSGTPKARVKAEVTRMDYAATPAPATVTPA</sequence>
<evidence type="ECO:0000259" key="8">
    <source>
        <dbReference type="Pfam" id="PF22062"/>
    </source>
</evidence>
<dbReference type="Gene3D" id="3.60.21.60">
    <property type="match status" value="2"/>
</dbReference>
<dbReference type="Pfam" id="PF04042">
    <property type="entry name" value="DNA_pol_E_B"/>
    <property type="match status" value="1"/>
</dbReference>
<accession>A0A8S0WXU1</accession>
<evidence type="ECO:0000256" key="2">
    <source>
        <dbReference type="ARBA" id="ARBA00007299"/>
    </source>
</evidence>
<organism evidence="9 10">
    <name type="scientific">Cyclocybe aegerita</name>
    <name type="common">Black poplar mushroom</name>
    <name type="synonym">Agrocybe aegerita</name>
    <dbReference type="NCBI Taxonomy" id="1973307"/>
    <lineage>
        <taxon>Eukaryota</taxon>
        <taxon>Fungi</taxon>
        <taxon>Dikarya</taxon>
        <taxon>Basidiomycota</taxon>
        <taxon>Agaricomycotina</taxon>
        <taxon>Agaricomycetes</taxon>
        <taxon>Agaricomycetidae</taxon>
        <taxon>Agaricales</taxon>
        <taxon>Agaricineae</taxon>
        <taxon>Bolbitiaceae</taxon>
        <taxon>Cyclocybe</taxon>
    </lineage>
</organism>
<dbReference type="PANTHER" id="PTHR23061">
    <property type="entry name" value="DNA POLYMERASE 2 ALPHA 70 KDA SUBUNIT"/>
    <property type="match status" value="1"/>
</dbReference>
<evidence type="ECO:0000256" key="4">
    <source>
        <dbReference type="ARBA" id="ARBA00022705"/>
    </source>
</evidence>
<evidence type="ECO:0000256" key="5">
    <source>
        <dbReference type="ARBA" id="ARBA00023242"/>
    </source>
</evidence>
<comment type="similarity">
    <text evidence="2 6">Belongs to the DNA polymerase alpha subunit B family.</text>
</comment>